<dbReference type="GO" id="GO:0000077">
    <property type="term" value="P:DNA damage checkpoint signaling"/>
    <property type="evidence" value="ECO:0007669"/>
    <property type="project" value="InterPro"/>
</dbReference>
<evidence type="ECO:0000313" key="8">
    <source>
        <dbReference type="Proteomes" id="UP000799428"/>
    </source>
</evidence>
<protein>
    <submittedName>
        <fullName evidence="7">DNA repair exonuclease rad1</fullName>
    </submittedName>
</protein>
<feature type="region of interest" description="Disordered" evidence="6">
    <location>
        <begin position="249"/>
        <end position="273"/>
    </location>
</feature>
<dbReference type="EMBL" id="MU005765">
    <property type="protein sequence ID" value="KAF2713633.1"/>
    <property type="molecule type" value="Genomic_DNA"/>
</dbReference>
<dbReference type="Proteomes" id="UP000799428">
    <property type="component" value="Unassembled WGS sequence"/>
</dbReference>
<keyword evidence="7" id="KW-0378">Hydrolase</keyword>
<feature type="region of interest" description="Disordered" evidence="6">
    <location>
        <begin position="347"/>
        <end position="376"/>
    </location>
</feature>
<feature type="compositionally biased region" description="Low complexity" evidence="6">
    <location>
        <begin position="263"/>
        <end position="273"/>
    </location>
</feature>
<dbReference type="FunFam" id="3.70.10.10:FF:000014">
    <property type="entry name" value="DNA repair protein Rad1, putative"/>
    <property type="match status" value="1"/>
</dbReference>
<evidence type="ECO:0000256" key="4">
    <source>
        <dbReference type="ARBA" id="ARBA00023204"/>
    </source>
</evidence>
<evidence type="ECO:0000256" key="6">
    <source>
        <dbReference type="SAM" id="MobiDB-lite"/>
    </source>
</evidence>
<comment type="similarity">
    <text evidence="2">Belongs to the rad1 family.</text>
</comment>
<dbReference type="GO" id="GO:0030896">
    <property type="term" value="C:checkpoint clamp complex"/>
    <property type="evidence" value="ECO:0007669"/>
    <property type="project" value="TreeGrafter"/>
</dbReference>
<keyword evidence="4" id="KW-0234">DNA repair</keyword>
<keyword evidence="7" id="KW-0540">Nuclease</keyword>
<feature type="compositionally biased region" description="Acidic residues" evidence="6">
    <location>
        <begin position="347"/>
        <end position="361"/>
    </location>
</feature>
<accession>A0A6G1KLX6</accession>
<dbReference type="Gene3D" id="3.70.10.10">
    <property type="match status" value="1"/>
</dbReference>
<dbReference type="OrthoDB" id="337581at2759"/>
<dbReference type="PRINTS" id="PR01245">
    <property type="entry name" value="RAD1REC1"/>
</dbReference>
<dbReference type="CDD" id="cd00577">
    <property type="entry name" value="PCNA"/>
    <property type="match status" value="1"/>
</dbReference>
<proteinExistence type="inferred from homology"/>
<gene>
    <name evidence="7" type="ORF">K504DRAFT_370118</name>
</gene>
<reference evidence="7" key="1">
    <citation type="journal article" date="2020" name="Stud. Mycol.">
        <title>101 Dothideomycetes genomes: a test case for predicting lifestyles and emergence of pathogens.</title>
        <authorList>
            <person name="Haridas S."/>
            <person name="Albert R."/>
            <person name="Binder M."/>
            <person name="Bloem J."/>
            <person name="Labutti K."/>
            <person name="Salamov A."/>
            <person name="Andreopoulos B."/>
            <person name="Baker S."/>
            <person name="Barry K."/>
            <person name="Bills G."/>
            <person name="Bluhm B."/>
            <person name="Cannon C."/>
            <person name="Castanera R."/>
            <person name="Culley D."/>
            <person name="Daum C."/>
            <person name="Ezra D."/>
            <person name="Gonzalez J."/>
            <person name="Henrissat B."/>
            <person name="Kuo A."/>
            <person name="Liang C."/>
            <person name="Lipzen A."/>
            <person name="Lutzoni F."/>
            <person name="Magnuson J."/>
            <person name="Mondo S."/>
            <person name="Nolan M."/>
            <person name="Ohm R."/>
            <person name="Pangilinan J."/>
            <person name="Park H.-J."/>
            <person name="Ramirez L."/>
            <person name="Alfaro M."/>
            <person name="Sun H."/>
            <person name="Tritt A."/>
            <person name="Yoshinaga Y."/>
            <person name="Zwiers L.-H."/>
            <person name="Turgeon B."/>
            <person name="Goodwin S."/>
            <person name="Spatafora J."/>
            <person name="Crous P."/>
            <person name="Grigoriev I."/>
        </authorList>
    </citation>
    <scope>NUCLEOTIDE SEQUENCE</scope>
    <source>
        <strain evidence="7">CBS 279.74</strain>
    </source>
</reference>
<evidence type="ECO:0000256" key="3">
    <source>
        <dbReference type="ARBA" id="ARBA00022763"/>
    </source>
</evidence>
<comment type="subcellular location">
    <subcellularLocation>
        <location evidence="1">Nucleus</location>
    </subcellularLocation>
</comment>
<keyword evidence="5" id="KW-0539">Nucleus</keyword>
<evidence type="ECO:0000256" key="2">
    <source>
        <dbReference type="ARBA" id="ARBA00010991"/>
    </source>
</evidence>
<dbReference type="GO" id="GO:0004527">
    <property type="term" value="F:exonuclease activity"/>
    <property type="evidence" value="ECO:0007669"/>
    <property type="project" value="UniProtKB-KW"/>
</dbReference>
<keyword evidence="8" id="KW-1185">Reference proteome</keyword>
<name>A0A6G1KLX6_9PLEO</name>
<dbReference type="InterPro" id="IPR003021">
    <property type="entry name" value="Rad1_Rec1_Rad17"/>
</dbReference>
<dbReference type="AlphaFoldDB" id="A0A6G1KLX6"/>
<evidence type="ECO:0000256" key="1">
    <source>
        <dbReference type="ARBA" id="ARBA00004123"/>
    </source>
</evidence>
<dbReference type="PANTHER" id="PTHR10870:SF0">
    <property type="entry name" value="CELL CYCLE CHECKPOINT PROTEIN RAD1"/>
    <property type="match status" value="1"/>
</dbReference>
<feature type="region of interest" description="Disordered" evidence="6">
    <location>
        <begin position="71"/>
        <end position="99"/>
    </location>
</feature>
<dbReference type="PANTHER" id="PTHR10870">
    <property type="entry name" value="CELL CYCLE CHECKPOINT PROTEIN RAD1"/>
    <property type="match status" value="1"/>
</dbReference>
<feature type="compositionally biased region" description="Acidic residues" evidence="6">
    <location>
        <begin position="81"/>
        <end position="94"/>
    </location>
</feature>
<dbReference type="Pfam" id="PF02144">
    <property type="entry name" value="Rad1"/>
    <property type="match status" value="1"/>
</dbReference>
<keyword evidence="3" id="KW-0227">DNA damage</keyword>
<evidence type="ECO:0000256" key="5">
    <source>
        <dbReference type="ARBA" id="ARBA00023242"/>
    </source>
</evidence>
<evidence type="ECO:0000313" key="7">
    <source>
        <dbReference type="EMBL" id="KAF2713633.1"/>
    </source>
</evidence>
<keyword evidence="7" id="KW-0269">Exonuclease</keyword>
<organism evidence="7 8">
    <name type="scientific">Pleomassaria siparia CBS 279.74</name>
    <dbReference type="NCBI Taxonomy" id="1314801"/>
    <lineage>
        <taxon>Eukaryota</taxon>
        <taxon>Fungi</taxon>
        <taxon>Dikarya</taxon>
        <taxon>Ascomycota</taxon>
        <taxon>Pezizomycotina</taxon>
        <taxon>Dothideomycetes</taxon>
        <taxon>Pleosporomycetidae</taxon>
        <taxon>Pleosporales</taxon>
        <taxon>Pleomassariaceae</taxon>
        <taxon>Pleomassaria</taxon>
    </lineage>
</organism>
<sequence>MADEDEPPILTAVSSSARQLYQLLRCINFSDKAHVQINDDGLKFSVDEASVMEGSAFLDKSLFTTFTFHAPSSPKHHSQNSDDEDDEDEEEDDLSSTPTFQISLPSLLETLQIFGLTDPNNNRPPWARDNPTSTVFSNNVLGMNNMCRISYDTAGSPLSIILTEATIRTTCNLSTYEAAFSEEIPFNRQSLAFKTIMRGSWLFDAVSELASTSPESLTLVARMSHGKPYFALSSSGDLGSARVEFNNNLTGRSGAPTLPPTNPNTDDPPTQPNLLETFQLSDPDTTLRSTYKFSQIQKAARAMSQATKVSIRADTQGVLSLQFMIEVETGKVSFVDFRFVPLVEDDGEEADETMVDGEGDETMAHSSGQEEDEDEM</sequence>
<dbReference type="InterPro" id="IPR046938">
    <property type="entry name" value="DNA_clamp_sf"/>
</dbReference>
<dbReference type="SUPFAM" id="SSF55979">
    <property type="entry name" value="DNA clamp"/>
    <property type="match status" value="1"/>
</dbReference>
<dbReference type="GO" id="GO:0006281">
    <property type="term" value="P:DNA repair"/>
    <property type="evidence" value="ECO:0007669"/>
    <property type="project" value="UniProtKB-KW"/>
</dbReference>